<proteinExistence type="predicted"/>
<organism evidence="1 2">
    <name type="scientific">Mycena sanguinolenta</name>
    <dbReference type="NCBI Taxonomy" id="230812"/>
    <lineage>
        <taxon>Eukaryota</taxon>
        <taxon>Fungi</taxon>
        <taxon>Dikarya</taxon>
        <taxon>Basidiomycota</taxon>
        <taxon>Agaricomycotina</taxon>
        <taxon>Agaricomycetes</taxon>
        <taxon>Agaricomycetidae</taxon>
        <taxon>Agaricales</taxon>
        <taxon>Marasmiineae</taxon>
        <taxon>Mycenaceae</taxon>
        <taxon>Mycena</taxon>
    </lineage>
</organism>
<protein>
    <submittedName>
        <fullName evidence="1">Uncharacterized protein</fullName>
    </submittedName>
</protein>
<accession>A0A8H7D8P7</accession>
<dbReference type="Proteomes" id="UP000623467">
    <property type="component" value="Unassembled WGS sequence"/>
</dbReference>
<dbReference type="EMBL" id="JACAZH010000006">
    <property type="protein sequence ID" value="KAF7366369.1"/>
    <property type="molecule type" value="Genomic_DNA"/>
</dbReference>
<reference evidence="1" key="1">
    <citation type="submission" date="2020-05" db="EMBL/GenBank/DDBJ databases">
        <title>Mycena genomes resolve the evolution of fungal bioluminescence.</title>
        <authorList>
            <person name="Tsai I.J."/>
        </authorList>
    </citation>
    <scope>NUCLEOTIDE SEQUENCE</scope>
    <source>
        <strain evidence="1">160909Yilan</strain>
    </source>
</reference>
<sequence length="379" mass="42636">MRCDSVHMKGNTQWIQVFLVNDIPGMVIQLGRLGRRGNDLGNTSVIWLRDFTSLNVLFIFVQLMSSTLILQQSSRFWIDKPGHPVFRLNNTLYKLDPAAISRSSPYLEGLCKAPGPGGTPQESSEAEPISLIQVDNAEFEIFLSIAYGRPPKAESWPHGSAAVPSLLRLLELARYYLSPATKEFVFEVLWTRRHYIPAAKLVNIGLVYGSKPLFKCGFGALASMRLRDLTSLDVDLIGLEVYVALARLIEALQEHRHILAAEEPQFRDGVQQLGNFDGNDTPAHSPSCRDNEACAVDWHQAWWNGMGRFLLDGREPLTWTDSFDQFKGFEFGRMDPLCISRMLARVKKADGNGHMFTMVDQVAAKLMEKIENCDEQGIF</sequence>
<name>A0A8H7D8P7_9AGAR</name>
<keyword evidence="2" id="KW-1185">Reference proteome</keyword>
<dbReference type="OrthoDB" id="2985972at2759"/>
<gene>
    <name evidence="1" type="ORF">MSAN_00893400</name>
</gene>
<evidence type="ECO:0000313" key="2">
    <source>
        <dbReference type="Proteomes" id="UP000623467"/>
    </source>
</evidence>
<evidence type="ECO:0000313" key="1">
    <source>
        <dbReference type="EMBL" id="KAF7366369.1"/>
    </source>
</evidence>
<dbReference type="AlphaFoldDB" id="A0A8H7D8P7"/>
<comment type="caution">
    <text evidence="1">The sequence shown here is derived from an EMBL/GenBank/DDBJ whole genome shotgun (WGS) entry which is preliminary data.</text>
</comment>